<sequence>MLYRGQRLQQVAEVTSANRRGKRTGEPSESKLVTVAREHSQSQSRQCVAALLEGNRVFSMGDRDEGNGQGAVRLRDSLIGREASAKAATLRSYSRDLDHAPSSRFNSHERRPAPSYSGTAKAIKFNENEFRVDKTTLTVLDKQRATAPAARPSGAPAP</sequence>
<protein>
    <submittedName>
        <fullName evidence="2">Uncharacterized protein</fullName>
    </submittedName>
</protein>
<name>A0A4C1XM64_EUMVA</name>
<gene>
    <name evidence="2" type="ORF">EVAR_50690_1</name>
</gene>
<dbReference type="Proteomes" id="UP000299102">
    <property type="component" value="Unassembled WGS sequence"/>
</dbReference>
<dbReference type="AlphaFoldDB" id="A0A4C1XM64"/>
<reference evidence="2 3" key="1">
    <citation type="journal article" date="2019" name="Commun. Biol.">
        <title>The bagworm genome reveals a unique fibroin gene that provides high tensile strength.</title>
        <authorList>
            <person name="Kono N."/>
            <person name="Nakamura H."/>
            <person name="Ohtoshi R."/>
            <person name="Tomita M."/>
            <person name="Numata K."/>
            <person name="Arakawa K."/>
        </authorList>
    </citation>
    <scope>NUCLEOTIDE SEQUENCE [LARGE SCALE GENOMIC DNA]</scope>
</reference>
<evidence type="ECO:0000313" key="2">
    <source>
        <dbReference type="EMBL" id="GBP65006.1"/>
    </source>
</evidence>
<evidence type="ECO:0000256" key="1">
    <source>
        <dbReference type="SAM" id="MobiDB-lite"/>
    </source>
</evidence>
<comment type="caution">
    <text evidence="2">The sequence shown here is derived from an EMBL/GenBank/DDBJ whole genome shotgun (WGS) entry which is preliminary data.</text>
</comment>
<dbReference type="EMBL" id="BGZK01000916">
    <property type="protein sequence ID" value="GBP65006.1"/>
    <property type="molecule type" value="Genomic_DNA"/>
</dbReference>
<feature type="region of interest" description="Disordered" evidence="1">
    <location>
        <begin position="89"/>
        <end position="118"/>
    </location>
</feature>
<evidence type="ECO:0000313" key="3">
    <source>
        <dbReference type="Proteomes" id="UP000299102"/>
    </source>
</evidence>
<proteinExistence type="predicted"/>
<feature type="compositionally biased region" description="Basic and acidic residues" evidence="1">
    <location>
        <begin position="93"/>
        <end position="112"/>
    </location>
</feature>
<organism evidence="2 3">
    <name type="scientific">Eumeta variegata</name>
    <name type="common">Bagworm moth</name>
    <name type="synonym">Eumeta japonica</name>
    <dbReference type="NCBI Taxonomy" id="151549"/>
    <lineage>
        <taxon>Eukaryota</taxon>
        <taxon>Metazoa</taxon>
        <taxon>Ecdysozoa</taxon>
        <taxon>Arthropoda</taxon>
        <taxon>Hexapoda</taxon>
        <taxon>Insecta</taxon>
        <taxon>Pterygota</taxon>
        <taxon>Neoptera</taxon>
        <taxon>Endopterygota</taxon>
        <taxon>Lepidoptera</taxon>
        <taxon>Glossata</taxon>
        <taxon>Ditrysia</taxon>
        <taxon>Tineoidea</taxon>
        <taxon>Psychidae</taxon>
        <taxon>Oiketicinae</taxon>
        <taxon>Eumeta</taxon>
    </lineage>
</organism>
<accession>A0A4C1XM64</accession>
<keyword evidence="3" id="KW-1185">Reference proteome</keyword>